<dbReference type="PANTHER" id="PTHR47812:SF2">
    <property type="entry name" value="SMR (SMALL MUTS RELATED) DOMAIN-CONTAINING PROTEIN"/>
    <property type="match status" value="1"/>
</dbReference>
<dbReference type="InterPro" id="IPR036063">
    <property type="entry name" value="Smr_dom_sf"/>
</dbReference>
<gene>
    <name evidence="2" type="ordered locus">MTR_6g034165</name>
</gene>
<dbReference type="AlphaFoldDB" id="A0A072U8Q9"/>
<feature type="domain" description="DUF1771" evidence="1">
    <location>
        <begin position="45"/>
        <end position="110"/>
    </location>
</feature>
<sequence length="208" mass="24793">MREFKINITHLRFPFVRSYKRPKASEFHVSTSHKNKTQTEKNNEIYITYRKDAWEMKSLASQHDKAAKEAYHKNDHQLAMQYARIAKDEHRIAEELHRQAAAKIFEITNRKNNIWRIDLHGLHGEEATYFLQERVRKHSNGKPVLLIKVPNFLSDNKYQFKEIRPGVLKVWPKYHHVNVKIDIHQAELNIMKVFKRKEEKVAVAIMVT</sequence>
<reference evidence="3" key="3">
    <citation type="submission" date="2015-04" db="UniProtKB">
        <authorList>
            <consortium name="EnsemblPlants"/>
        </authorList>
    </citation>
    <scope>IDENTIFICATION</scope>
    <source>
        <strain evidence="3">cv. Jemalong A17</strain>
    </source>
</reference>
<dbReference type="STRING" id="3880.A0A072U8Q9"/>
<organism evidence="2 4">
    <name type="scientific">Medicago truncatula</name>
    <name type="common">Barrel medic</name>
    <name type="synonym">Medicago tribuloides</name>
    <dbReference type="NCBI Taxonomy" id="3880"/>
    <lineage>
        <taxon>Eukaryota</taxon>
        <taxon>Viridiplantae</taxon>
        <taxon>Streptophyta</taxon>
        <taxon>Embryophyta</taxon>
        <taxon>Tracheophyta</taxon>
        <taxon>Spermatophyta</taxon>
        <taxon>Magnoliopsida</taxon>
        <taxon>eudicotyledons</taxon>
        <taxon>Gunneridae</taxon>
        <taxon>Pentapetalae</taxon>
        <taxon>rosids</taxon>
        <taxon>fabids</taxon>
        <taxon>Fabales</taxon>
        <taxon>Fabaceae</taxon>
        <taxon>Papilionoideae</taxon>
        <taxon>50 kb inversion clade</taxon>
        <taxon>NPAAA clade</taxon>
        <taxon>Hologalegina</taxon>
        <taxon>IRL clade</taxon>
        <taxon>Trifolieae</taxon>
        <taxon>Medicago</taxon>
    </lineage>
</organism>
<name>A0A072U8Q9_MEDTR</name>
<evidence type="ECO:0000259" key="1">
    <source>
        <dbReference type="SMART" id="SM01162"/>
    </source>
</evidence>
<dbReference type="InterPro" id="IPR013899">
    <property type="entry name" value="DUF1771"/>
</dbReference>
<dbReference type="SMART" id="SM01162">
    <property type="entry name" value="DUF1771"/>
    <property type="match status" value="1"/>
</dbReference>
<evidence type="ECO:0000313" key="4">
    <source>
        <dbReference type="Proteomes" id="UP000002051"/>
    </source>
</evidence>
<dbReference type="Proteomes" id="UP000002051">
    <property type="component" value="Chromosome 6"/>
</dbReference>
<proteinExistence type="predicted"/>
<protein>
    <submittedName>
        <fullName evidence="2">DUF1771 domain protein</fullName>
    </submittedName>
</protein>
<evidence type="ECO:0000313" key="3">
    <source>
        <dbReference type="EnsemblPlants" id="KEH25766"/>
    </source>
</evidence>
<dbReference type="Gene3D" id="3.30.1370.110">
    <property type="match status" value="1"/>
</dbReference>
<keyword evidence="4" id="KW-1185">Reference proteome</keyword>
<dbReference type="Pfam" id="PF08590">
    <property type="entry name" value="DUF1771"/>
    <property type="match status" value="1"/>
</dbReference>
<dbReference type="PANTHER" id="PTHR47812">
    <property type="entry name" value="SMR (SMALL MUTS RELATED) DOMAIN-CONTAINING PROTEIN"/>
    <property type="match status" value="1"/>
</dbReference>
<accession>A0A072U8Q9</accession>
<reference evidence="2 4" key="2">
    <citation type="journal article" date="2014" name="BMC Genomics">
        <title>An improved genome release (version Mt4.0) for the model legume Medicago truncatula.</title>
        <authorList>
            <person name="Tang H."/>
            <person name="Krishnakumar V."/>
            <person name="Bidwell S."/>
            <person name="Rosen B."/>
            <person name="Chan A."/>
            <person name="Zhou S."/>
            <person name="Gentzbittel L."/>
            <person name="Childs K.L."/>
            <person name="Yandell M."/>
            <person name="Gundlach H."/>
            <person name="Mayer K.F."/>
            <person name="Schwartz D.C."/>
            <person name="Town C.D."/>
        </authorList>
    </citation>
    <scope>GENOME REANNOTATION</scope>
    <source>
        <strain evidence="2">A17</strain>
        <strain evidence="3 4">cv. Jemalong A17</strain>
    </source>
</reference>
<dbReference type="EMBL" id="CM001222">
    <property type="protein sequence ID" value="KEH25766.1"/>
    <property type="molecule type" value="Genomic_DNA"/>
</dbReference>
<evidence type="ECO:0000313" key="2">
    <source>
        <dbReference type="EMBL" id="KEH25766.1"/>
    </source>
</evidence>
<dbReference type="HOGENOM" id="CLU_114701_0_0_1"/>
<dbReference type="SUPFAM" id="SSF160443">
    <property type="entry name" value="SMR domain-like"/>
    <property type="match status" value="1"/>
</dbReference>
<reference evidence="2 4" key="1">
    <citation type="journal article" date="2011" name="Nature">
        <title>The Medicago genome provides insight into the evolution of rhizobial symbioses.</title>
        <authorList>
            <person name="Young N.D."/>
            <person name="Debelle F."/>
            <person name="Oldroyd G.E."/>
            <person name="Geurts R."/>
            <person name="Cannon S.B."/>
            <person name="Udvardi M.K."/>
            <person name="Benedito V.A."/>
            <person name="Mayer K.F."/>
            <person name="Gouzy J."/>
            <person name="Schoof H."/>
            <person name="Van de Peer Y."/>
            <person name="Proost S."/>
            <person name="Cook D.R."/>
            <person name="Meyers B.C."/>
            <person name="Spannagl M."/>
            <person name="Cheung F."/>
            <person name="De Mita S."/>
            <person name="Krishnakumar V."/>
            <person name="Gundlach H."/>
            <person name="Zhou S."/>
            <person name="Mudge J."/>
            <person name="Bharti A.K."/>
            <person name="Murray J.D."/>
            <person name="Naoumkina M.A."/>
            <person name="Rosen B."/>
            <person name="Silverstein K.A."/>
            <person name="Tang H."/>
            <person name="Rombauts S."/>
            <person name="Zhao P.X."/>
            <person name="Zhou P."/>
            <person name="Barbe V."/>
            <person name="Bardou P."/>
            <person name="Bechner M."/>
            <person name="Bellec A."/>
            <person name="Berger A."/>
            <person name="Berges H."/>
            <person name="Bidwell S."/>
            <person name="Bisseling T."/>
            <person name="Choisne N."/>
            <person name="Couloux A."/>
            <person name="Denny R."/>
            <person name="Deshpande S."/>
            <person name="Dai X."/>
            <person name="Doyle J.J."/>
            <person name="Dudez A.M."/>
            <person name="Farmer A.D."/>
            <person name="Fouteau S."/>
            <person name="Franken C."/>
            <person name="Gibelin C."/>
            <person name="Gish J."/>
            <person name="Goldstein S."/>
            <person name="Gonzalez A.J."/>
            <person name="Green P.J."/>
            <person name="Hallab A."/>
            <person name="Hartog M."/>
            <person name="Hua A."/>
            <person name="Humphray S.J."/>
            <person name="Jeong D.H."/>
            <person name="Jing Y."/>
            <person name="Jocker A."/>
            <person name="Kenton S.M."/>
            <person name="Kim D.J."/>
            <person name="Klee K."/>
            <person name="Lai H."/>
            <person name="Lang C."/>
            <person name="Lin S."/>
            <person name="Macmil S.L."/>
            <person name="Magdelenat G."/>
            <person name="Matthews L."/>
            <person name="McCorrison J."/>
            <person name="Monaghan E.L."/>
            <person name="Mun J.H."/>
            <person name="Najar F.Z."/>
            <person name="Nicholson C."/>
            <person name="Noirot C."/>
            <person name="O'Bleness M."/>
            <person name="Paule C.R."/>
            <person name="Poulain J."/>
            <person name="Prion F."/>
            <person name="Qin B."/>
            <person name="Qu C."/>
            <person name="Retzel E.F."/>
            <person name="Riddle C."/>
            <person name="Sallet E."/>
            <person name="Samain S."/>
            <person name="Samson N."/>
            <person name="Sanders I."/>
            <person name="Saurat O."/>
            <person name="Scarpelli C."/>
            <person name="Schiex T."/>
            <person name="Segurens B."/>
            <person name="Severin A.J."/>
            <person name="Sherrier D.J."/>
            <person name="Shi R."/>
            <person name="Sims S."/>
            <person name="Singer S.R."/>
            <person name="Sinharoy S."/>
            <person name="Sterck L."/>
            <person name="Viollet A."/>
            <person name="Wang B.B."/>
            <person name="Wang K."/>
            <person name="Wang M."/>
            <person name="Wang X."/>
            <person name="Warfsmann J."/>
            <person name="Weissenbach J."/>
            <person name="White D.D."/>
            <person name="White J.D."/>
            <person name="Wiley G.B."/>
            <person name="Wincker P."/>
            <person name="Xing Y."/>
            <person name="Yang L."/>
            <person name="Yao Z."/>
            <person name="Ying F."/>
            <person name="Zhai J."/>
            <person name="Zhou L."/>
            <person name="Zuber A."/>
            <person name="Denarie J."/>
            <person name="Dixon R.A."/>
            <person name="May G.D."/>
            <person name="Schwartz D.C."/>
            <person name="Rogers J."/>
            <person name="Quetier F."/>
            <person name="Town C.D."/>
            <person name="Roe B.A."/>
        </authorList>
    </citation>
    <scope>NUCLEOTIDE SEQUENCE [LARGE SCALE GENOMIC DNA]</scope>
    <source>
        <strain evidence="2">A17</strain>
        <strain evidence="3 4">cv. Jemalong A17</strain>
    </source>
</reference>
<dbReference type="EnsemblPlants" id="KEH25766">
    <property type="protein sequence ID" value="KEH25766"/>
    <property type="gene ID" value="MTR_6g034165"/>
</dbReference>